<organism evidence="3 4">
    <name type="scientific">Claviceps africana</name>
    <dbReference type="NCBI Taxonomy" id="83212"/>
    <lineage>
        <taxon>Eukaryota</taxon>
        <taxon>Fungi</taxon>
        <taxon>Dikarya</taxon>
        <taxon>Ascomycota</taxon>
        <taxon>Pezizomycotina</taxon>
        <taxon>Sordariomycetes</taxon>
        <taxon>Hypocreomycetidae</taxon>
        <taxon>Hypocreales</taxon>
        <taxon>Clavicipitaceae</taxon>
        <taxon>Claviceps</taxon>
    </lineage>
</organism>
<evidence type="ECO:0000256" key="2">
    <source>
        <dbReference type="SAM" id="MobiDB-lite"/>
    </source>
</evidence>
<dbReference type="AlphaFoldDB" id="A0A8K0JEI1"/>
<evidence type="ECO:0000313" key="3">
    <source>
        <dbReference type="EMBL" id="KAG5930526.1"/>
    </source>
</evidence>
<evidence type="ECO:0000256" key="1">
    <source>
        <dbReference type="SAM" id="Coils"/>
    </source>
</evidence>
<feature type="compositionally biased region" description="Basic and acidic residues" evidence="2">
    <location>
        <begin position="32"/>
        <end position="45"/>
    </location>
</feature>
<feature type="region of interest" description="Disordered" evidence="2">
    <location>
        <begin position="1"/>
        <end position="52"/>
    </location>
</feature>
<protein>
    <submittedName>
        <fullName evidence="3">Uncharacterized protein</fullName>
    </submittedName>
</protein>
<reference evidence="3" key="1">
    <citation type="journal article" date="2020" name="bioRxiv">
        <title>Whole genome comparisons of ergot fungi reveals the divergence and evolution of species within the genus Claviceps are the result of varying mechanisms driving genome evolution and host range expansion.</title>
        <authorList>
            <person name="Wyka S.A."/>
            <person name="Mondo S.J."/>
            <person name="Liu M."/>
            <person name="Dettman J."/>
            <person name="Nalam V."/>
            <person name="Broders K.D."/>
        </authorList>
    </citation>
    <scope>NUCLEOTIDE SEQUENCE</scope>
    <source>
        <strain evidence="3">CCC 489</strain>
    </source>
</reference>
<feature type="coiled-coil region" evidence="1">
    <location>
        <begin position="112"/>
        <end position="191"/>
    </location>
</feature>
<name>A0A8K0JEI1_9HYPO</name>
<evidence type="ECO:0000313" key="4">
    <source>
        <dbReference type="Proteomes" id="UP000811619"/>
    </source>
</evidence>
<keyword evidence="4" id="KW-1185">Reference proteome</keyword>
<dbReference type="EMBL" id="SRPY01000009">
    <property type="protein sequence ID" value="KAG5930526.1"/>
    <property type="molecule type" value="Genomic_DNA"/>
</dbReference>
<sequence length="313" mass="35380">MVSSSDTGKIGATSSSSSPAPPSPTAATTGEDLQRSLEEAKERAAQHSASIDGTLRRYDADTATAKSERRRLSCRITILSRDIQGLSTRLSGTVFEGDSPLEAQILEKQSQRRELQRQKTVCRQKMEYMEDEGHLLRMRKALVAKQMKRLDAHIASMERASRALEDKDALIRQTEDEARRARQVVEEKREYLCEAESIRQAETETGAAQQVLQERQGYLRQTEINTKAALDIVEAKREYLRQAEMSTKMAEQIMHEKQEYIRQREGDAAEALRDCETRRGHLDQTCRAARAQLDVLIQQLATWTTLPVSETGV</sequence>
<accession>A0A8K0JEI1</accession>
<gene>
    <name evidence="3" type="ORF">E4U42_007697</name>
</gene>
<dbReference type="OrthoDB" id="4960402at2759"/>
<dbReference type="Proteomes" id="UP000811619">
    <property type="component" value="Unassembled WGS sequence"/>
</dbReference>
<proteinExistence type="predicted"/>
<keyword evidence="1" id="KW-0175">Coiled coil</keyword>
<comment type="caution">
    <text evidence="3">The sequence shown here is derived from an EMBL/GenBank/DDBJ whole genome shotgun (WGS) entry which is preliminary data.</text>
</comment>